<evidence type="ECO:0000313" key="4">
    <source>
        <dbReference type="Proteomes" id="UP000617734"/>
    </source>
</evidence>
<dbReference type="Gene3D" id="3.40.190.10">
    <property type="entry name" value="Periplasmic binding protein-like II"/>
    <property type="match status" value="2"/>
</dbReference>
<feature type="compositionally biased region" description="Low complexity" evidence="1">
    <location>
        <begin position="824"/>
        <end position="846"/>
    </location>
</feature>
<organism evidence="3 4">
    <name type="scientific">Kitasatospora indigofera</name>
    <dbReference type="NCBI Taxonomy" id="67307"/>
    <lineage>
        <taxon>Bacteria</taxon>
        <taxon>Bacillati</taxon>
        <taxon>Actinomycetota</taxon>
        <taxon>Actinomycetes</taxon>
        <taxon>Kitasatosporales</taxon>
        <taxon>Streptomycetaceae</taxon>
        <taxon>Kitasatospora</taxon>
    </lineage>
</organism>
<dbReference type="AlphaFoldDB" id="A0A919FBV3"/>
<evidence type="ECO:0000256" key="2">
    <source>
        <dbReference type="SAM" id="Phobius"/>
    </source>
</evidence>
<gene>
    <name evidence="3" type="ORF">GCM10018781_05380</name>
</gene>
<feature type="region of interest" description="Disordered" evidence="1">
    <location>
        <begin position="748"/>
        <end position="807"/>
    </location>
</feature>
<protein>
    <recommendedName>
        <fullName evidence="5">PBP domain-containing protein</fullName>
    </recommendedName>
</protein>
<accession>A0A919FBV3</accession>
<dbReference type="Proteomes" id="UP000617734">
    <property type="component" value="Unassembled WGS sequence"/>
</dbReference>
<comment type="caution">
    <text evidence="3">The sequence shown here is derived from an EMBL/GenBank/DDBJ whole genome shotgun (WGS) entry which is preliminary data.</text>
</comment>
<reference evidence="3" key="1">
    <citation type="journal article" date="2014" name="Int. J. Syst. Evol. Microbiol.">
        <title>Complete genome sequence of Corynebacterium casei LMG S-19264T (=DSM 44701T), isolated from a smear-ripened cheese.</title>
        <authorList>
            <consortium name="US DOE Joint Genome Institute (JGI-PGF)"/>
            <person name="Walter F."/>
            <person name="Albersmeier A."/>
            <person name="Kalinowski J."/>
            <person name="Ruckert C."/>
        </authorList>
    </citation>
    <scope>NUCLEOTIDE SEQUENCE</scope>
    <source>
        <strain evidence="3">JCM 4646</strain>
    </source>
</reference>
<dbReference type="SUPFAM" id="SSF53850">
    <property type="entry name" value="Periplasmic binding protein-like II"/>
    <property type="match status" value="1"/>
</dbReference>
<dbReference type="EMBL" id="BNBO01000002">
    <property type="protein sequence ID" value="GHH60533.1"/>
    <property type="molecule type" value="Genomic_DNA"/>
</dbReference>
<proteinExistence type="predicted"/>
<feature type="transmembrane region" description="Helical" evidence="2">
    <location>
        <begin position="862"/>
        <end position="884"/>
    </location>
</feature>
<feature type="compositionally biased region" description="Gly residues" evidence="1">
    <location>
        <begin position="762"/>
        <end position="804"/>
    </location>
</feature>
<evidence type="ECO:0000256" key="1">
    <source>
        <dbReference type="SAM" id="MobiDB-lite"/>
    </source>
</evidence>
<feature type="region of interest" description="Disordered" evidence="1">
    <location>
        <begin position="824"/>
        <end position="853"/>
    </location>
</feature>
<keyword evidence="4" id="KW-1185">Reference proteome</keyword>
<reference evidence="3" key="2">
    <citation type="submission" date="2020-09" db="EMBL/GenBank/DDBJ databases">
        <authorList>
            <person name="Sun Q."/>
            <person name="Ohkuma M."/>
        </authorList>
    </citation>
    <scope>NUCLEOTIDE SEQUENCE</scope>
    <source>
        <strain evidence="3">JCM 4646</strain>
    </source>
</reference>
<keyword evidence="2" id="KW-1133">Transmembrane helix</keyword>
<keyword evidence="2" id="KW-0812">Transmembrane</keyword>
<sequence>MASYIPPTGSGHLRLAEWVRTETVGPPAQLSLTRALLLRIRPEVPAMRVRLPDPRHQGWWRRRLPALALAWAVAATLAVLPLGLGPVTEARAAAGVTVEGPEIWDPATGTYGAKGQVSVSHGRNLTNEVVQVSWSGFTPTVNWDGTPASLVREFSADVMYPVRIYQCRGTDPKPTDCYGNTMYGGDPAFGFEQPSRPDGTTTPDFPSNHRIAVTGPDGSGTASIEVWTSTQSPSLGCDATHPCSIVVEPNYGGDPLDNFGHRGAADCSDHSLDMDFESNTATDLVFTGLENPKTHNRTGEQCAWTHRAVVPLEFAPTAADCKAAAADFNAAGLEMANRALQQWRSGLCKGDAPLNLQYSFAGGEPQARGDFLAGSGPDIALTARADTGAAPRPYVYAPLATTGISVVFVVDDPNTGRQIRNMRLNARLLAKLLTQSYTFGASDIVSVAGNPSNIFGDPEFQQLNPASLNGGAAWPVFAGPDMLPVVLGGTTDLVHQLTSWIASDPEASQFLQGSPDPWGMHVDTFYLRPKFAGYPVEALQPQDFSGIPGETGDKAVWKQWEWNPMLGGLGQVGRSVLQFQGTALRTDADGNGNHVRVAAQTIGQRTMFAILDAGQAKAFALPEAALRNPAGAFVAPSLASYQAAVADMPVDPVNGTQHLPYGADGTPFAQDQGAYPLTTVQYAMTPTSGLSAAKAKAVSTFLKRVTDQGEGQIYGLNPGQLAPGFLGLTPAQLAQAKAATAHVATQDGALPGNQTAPPAEGAGTGGSSSSGGGGGPAAGGAGGDVGSGGTAGGTGSSGGTGGTSGDTFGAGTSGGAAAAAGTAPAAAKPGASPSASASGGALDAAPVAAGRPAPDRAGTARLLLPVALIAGLVLLVGGPAALVLGGTPAGGRIVAGVRSGWARLRGTRP</sequence>
<evidence type="ECO:0008006" key="5">
    <source>
        <dbReference type="Google" id="ProtNLM"/>
    </source>
</evidence>
<keyword evidence="2" id="KW-0472">Membrane</keyword>
<name>A0A919FBV3_9ACTN</name>
<evidence type="ECO:0000313" key="3">
    <source>
        <dbReference type="EMBL" id="GHH60533.1"/>
    </source>
</evidence>